<keyword evidence="2" id="KW-1185">Reference proteome</keyword>
<evidence type="ECO:0000313" key="1">
    <source>
        <dbReference type="EMBL" id="RMZ96494.1"/>
    </source>
</evidence>
<proteinExistence type="predicted"/>
<comment type="caution">
    <text evidence="1">The sequence shown here is derived from an EMBL/GenBank/DDBJ whole genome shotgun (WGS) entry which is preliminary data.</text>
</comment>
<protein>
    <submittedName>
        <fullName evidence="1">Uncharacterized protein</fullName>
    </submittedName>
</protein>
<name>A0A3M7PCR0_BRAPC</name>
<accession>A0A3M7PCR0</accession>
<organism evidence="1 2">
    <name type="scientific">Brachionus plicatilis</name>
    <name type="common">Marine rotifer</name>
    <name type="synonym">Brachionus muelleri</name>
    <dbReference type="NCBI Taxonomy" id="10195"/>
    <lineage>
        <taxon>Eukaryota</taxon>
        <taxon>Metazoa</taxon>
        <taxon>Spiralia</taxon>
        <taxon>Gnathifera</taxon>
        <taxon>Rotifera</taxon>
        <taxon>Eurotatoria</taxon>
        <taxon>Monogononta</taxon>
        <taxon>Pseudotrocha</taxon>
        <taxon>Ploima</taxon>
        <taxon>Brachionidae</taxon>
        <taxon>Brachionus</taxon>
    </lineage>
</organism>
<gene>
    <name evidence="1" type="ORF">BpHYR1_017537</name>
</gene>
<sequence length="128" mass="14597">MNEFILVLIKLRDDGALDPDQIHYLILSLGHDSVSLFFVFELQNVSSVEITLKSGIYSIREELGLSIRLGELYCPNMQKIFRGSFRNSIFSDLVDLCLTLENIDSSISQILSTQSISQTLNLFFFLNR</sequence>
<evidence type="ECO:0000313" key="2">
    <source>
        <dbReference type="Proteomes" id="UP000276133"/>
    </source>
</evidence>
<dbReference type="AlphaFoldDB" id="A0A3M7PCR0"/>
<dbReference type="Proteomes" id="UP000276133">
    <property type="component" value="Unassembled WGS sequence"/>
</dbReference>
<reference evidence="1 2" key="1">
    <citation type="journal article" date="2018" name="Sci. Rep.">
        <title>Genomic signatures of local adaptation to the degree of environmental predictability in rotifers.</title>
        <authorList>
            <person name="Franch-Gras L."/>
            <person name="Hahn C."/>
            <person name="Garcia-Roger E.M."/>
            <person name="Carmona M.J."/>
            <person name="Serra M."/>
            <person name="Gomez A."/>
        </authorList>
    </citation>
    <scope>NUCLEOTIDE SEQUENCE [LARGE SCALE GENOMIC DNA]</scope>
    <source>
        <strain evidence="1">HYR1</strain>
    </source>
</reference>
<dbReference type="EMBL" id="REGN01012145">
    <property type="protein sequence ID" value="RMZ96494.1"/>
    <property type="molecule type" value="Genomic_DNA"/>
</dbReference>